<dbReference type="EMBL" id="BSEN01000015">
    <property type="protein sequence ID" value="GLJ77824.1"/>
    <property type="molecule type" value="Genomic_DNA"/>
</dbReference>
<feature type="region of interest" description="Disordered" evidence="1">
    <location>
        <begin position="72"/>
        <end position="101"/>
    </location>
</feature>
<evidence type="ECO:0000256" key="1">
    <source>
        <dbReference type="SAM" id="MobiDB-lite"/>
    </source>
</evidence>
<accession>A0A9W6HC74</accession>
<gene>
    <name evidence="3" type="ORF">GCM10017584_33980</name>
</gene>
<feature type="transmembrane region" description="Helical" evidence="2">
    <location>
        <begin position="31"/>
        <end position="57"/>
    </location>
</feature>
<dbReference type="InterPro" id="IPR045635">
    <property type="entry name" value="DUF6412"/>
</dbReference>
<reference evidence="3" key="2">
    <citation type="submission" date="2023-01" db="EMBL/GenBank/DDBJ databases">
        <authorList>
            <person name="Sun Q."/>
            <person name="Evtushenko L."/>
        </authorList>
    </citation>
    <scope>NUCLEOTIDE SEQUENCE</scope>
    <source>
        <strain evidence="3">VKM Ac-1401</strain>
    </source>
</reference>
<dbReference type="AlphaFoldDB" id="A0A9W6HC74"/>
<protein>
    <submittedName>
        <fullName evidence="3">Uncharacterized protein</fullName>
    </submittedName>
</protein>
<dbReference type="Pfam" id="PF19950">
    <property type="entry name" value="DUF6412"/>
    <property type="match status" value="1"/>
</dbReference>
<organism evidence="3 4">
    <name type="scientific">Leifsonia poae</name>
    <dbReference type="NCBI Taxonomy" id="110933"/>
    <lineage>
        <taxon>Bacteria</taxon>
        <taxon>Bacillati</taxon>
        <taxon>Actinomycetota</taxon>
        <taxon>Actinomycetes</taxon>
        <taxon>Micrococcales</taxon>
        <taxon>Microbacteriaceae</taxon>
        <taxon>Leifsonia</taxon>
    </lineage>
</organism>
<sequence length="101" mass="10305">MIAFLELLGRLVASTLETALSASSPASLVALAGMAGAVGLVAILATAGLRSLVALVTSLQVSERLARPVEPADRARLLTQSDPDADGRPRPRAPGYALQTA</sequence>
<evidence type="ECO:0000313" key="4">
    <source>
        <dbReference type="Proteomes" id="UP001142372"/>
    </source>
</evidence>
<dbReference type="RefSeq" id="WP_271178435.1">
    <property type="nucleotide sequence ID" value="NZ_BAAAJO010000003.1"/>
</dbReference>
<keyword evidence="2" id="KW-0812">Transmembrane</keyword>
<evidence type="ECO:0000313" key="3">
    <source>
        <dbReference type="EMBL" id="GLJ77824.1"/>
    </source>
</evidence>
<dbReference type="Proteomes" id="UP001142372">
    <property type="component" value="Unassembled WGS sequence"/>
</dbReference>
<keyword evidence="2" id="KW-1133">Transmembrane helix</keyword>
<comment type="caution">
    <text evidence="3">The sequence shown here is derived from an EMBL/GenBank/DDBJ whole genome shotgun (WGS) entry which is preliminary data.</text>
</comment>
<name>A0A9W6HC74_9MICO</name>
<keyword evidence="4" id="KW-1185">Reference proteome</keyword>
<proteinExistence type="predicted"/>
<reference evidence="3" key="1">
    <citation type="journal article" date="2014" name="Int. J. Syst. Evol. Microbiol.">
        <title>Complete genome sequence of Corynebacterium casei LMG S-19264T (=DSM 44701T), isolated from a smear-ripened cheese.</title>
        <authorList>
            <consortium name="US DOE Joint Genome Institute (JGI-PGF)"/>
            <person name="Walter F."/>
            <person name="Albersmeier A."/>
            <person name="Kalinowski J."/>
            <person name="Ruckert C."/>
        </authorList>
    </citation>
    <scope>NUCLEOTIDE SEQUENCE</scope>
    <source>
        <strain evidence="3">VKM Ac-1401</strain>
    </source>
</reference>
<evidence type="ECO:0000256" key="2">
    <source>
        <dbReference type="SAM" id="Phobius"/>
    </source>
</evidence>
<keyword evidence="2" id="KW-0472">Membrane</keyword>